<accession>A0A8K0SKJ7</accession>
<dbReference type="PANTHER" id="PTHR42791:SF2">
    <property type="entry name" value="N-ACETYLTRANSFERASE DOMAIN-CONTAINING PROTEIN"/>
    <property type="match status" value="1"/>
</dbReference>
<dbReference type="EMBL" id="JAGPNK010000012">
    <property type="protein sequence ID" value="KAH7310736.1"/>
    <property type="molecule type" value="Genomic_DNA"/>
</dbReference>
<name>A0A8K0SKJ7_9HYPO</name>
<dbReference type="SUPFAM" id="SSF55729">
    <property type="entry name" value="Acyl-CoA N-acyltransferases (Nat)"/>
    <property type="match status" value="1"/>
</dbReference>
<keyword evidence="2" id="KW-1185">Reference proteome</keyword>
<dbReference type="CDD" id="cd04301">
    <property type="entry name" value="NAT_SF"/>
    <property type="match status" value="1"/>
</dbReference>
<dbReference type="AlphaFoldDB" id="A0A8K0SKJ7"/>
<dbReference type="OrthoDB" id="4738875at2759"/>
<dbReference type="InterPro" id="IPR052523">
    <property type="entry name" value="Trichothecene_AcTrans"/>
</dbReference>
<dbReference type="InterPro" id="IPR016181">
    <property type="entry name" value="Acyl_CoA_acyltransferase"/>
</dbReference>
<comment type="caution">
    <text evidence="1">The sequence shown here is derived from an EMBL/GenBank/DDBJ whole genome shotgun (WGS) entry which is preliminary data.</text>
</comment>
<dbReference type="Gene3D" id="3.40.630.30">
    <property type="match status" value="1"/>
</dbReference>
<protein>
    <recommendedName>
        <fullName evidence="3">N-acetyltransferase domain-containing protein</fullName>
    </recommendedName>
</protein>
<proteinExistence type="predicted"/>
<evidence type="ECO:0000313" key="1">
    <source>
        <dbReference type="EMBL" id="KAH7310736.1"/>
    </source>
</evidence>
<dbReference type="PANTHER" id="PTHR42791">
    <property type="entry name" value="GNAT FAMILY ACETYLTRANSFERASE"/>
    <property type="match status" value="1"/>
</dbReference>
<reference evidence="1" key="1">
    <citation type="journal article" date="2021" name="Nat. Commun.">
        <title>Genetic determinants of endophytism in the Arabidopsis root mycobiome.</title>
        <authorList>
            <person name="Mesny F."/>
            <person name="Miyauchi S."/>
            <person name="Thiergart T."/>
            <person name="Pickel B."/>
            <person name="Atanasova L."/>
            <person name="Karlsson M."/>
            <person name="Huettel B."/>
            <person name="Barry K.W."/>
            <person name="Haridas S."/>
            <person name="Chen C."/>
            <person name="Bauer D."/>
            <person name="Andreopoulos W."/>
            <person name="Pangilinan J."/>
            <person name="LaButti K."/>
            <person name="Riley R."/>
            <person name="Lipzen A."/>
            <person name="Clum A."/>
            <person name="Drula E."/>
            <person name="Henrissat B."/>
            <person name="Kohler A."/>
            <person name="Grigoriev I.V."/>
            <person name="Martin F.M."/>
            <person name="Hacquard S."/>
        </authorList>
    </citation>
    <scope>NUCLEOTIDE SEQUENCE</scope>
    <source>
        <strain evidence="1">MPI-CAGE-CH-0235</strain>
    </source>
</reference>
<evidence type="ECO:0008006" key="3">
    <source>
        <dbReference type="Google" id="ProtNLM"/>
    </source>
</evidence>
<organism evidence="1 2">
    <name type="scientific">Stachybotrys elegans</name>
    <dbReference type="NCBI Taxonomy" id="80388"/>
    <lineage>
        <taxon>Eukaryota</taxon>
        <taxon>Fungi</taxon>
        <taxon>Dikarya</taxon>
        <taxon>Ascomycota</taxon>
        <taxon>Pezizomycotina</taxon>
        <taxon>Sordariomycetes</taxon>
        <taxon>Hypocreomycetidae</taxon>
        <taxon>Hypocreales</taxon>
        <taxon>Stachybotryaceae</taxon>
        <taxon>Stachybotrys</taxon>
    </lineage>
</organism>
<gene>
    <name evidence="1" type="ORF">B0I35DRAFT_412200</name>
</gene>
<dbReference type="Proteomes" id="UP000813444">
    <property type="component" value="Unassembled WGS sequence"/>
</dbReference>
<sequence length="255" mass="28789">MSILQVARPEQVPAIVEVAVRAMPESPQWDYRFPYRDDFPDDHYKYTSMLYQQFADPANRDWLVLAVVVPPRANATDAPQAEGQGGGHIVAFAVYDVSYVNKRLHGDSYEPFNPAAYVAARGGSTRRDMNPAHQRAFRESGKHVREAVAQYLDRRLCLQILATHPDHRRRGYARLLCQWGMRLATKEGLVMTLTASAGGKLLYDSLDFTPLRNIVYQAPGEEEKVEATVLAYVPEAQTSERSESLLAMQELDLDF</sequence>
<evidence type="ECO:0000313" key="2">
    <source>
        <dbReference type="Proteomes" id="UP000813444"/>
    </source>
</evidence>